<keyword evidence="2" id="KW-1185">Reference proteome</keyword>
<evidence type="ECO:0000313" key="1">
    <source>
        <dbReference type="EMBL" id="KAH7654535.1"/>
    </source>
</evidence>
<accession>A0ACB7U2Q5</accession>
<proteinExistence type="predicted"/>
<sequence length="55" mass="6308">MREVAWMMKGADARLCRLLSHKYKQMCTNDDNCAVVWHSQVLLCTKLPLGPCFPP</sequence>
<organism evidence="1 2">
    <name type="scientific">Dioscorea alata</name>
    <name type="common">Purple yam</name>
    <dbReference type="NCBI Taxonomy" id="55571"/>
    <lineage>
        <taxon>Eukaryota</taxon>
        <taxon>Viridiplantae</taxon>
        <taxon>Streptophyta</taxon>
        <taxon>Embryophyta</taxon>
        <taxon>Tracheophyta</taxon>
        <taxon>Spermatophyta</taxon>
        <taxon>Magnoliopsida</taxon>
        <taxon>Liliopsida</taxon>
        <taxon>Dioscoreales</taxon>
        <taxon>Dioscoreaceae</taxon>
        <taxon>Dioscorea</taxon>
    </lineage>
</organism>
<comment type="caution">
    <text evidence="1">The sequence shown here is derived from an EMBL/GenBank/DDBJ whole genome shotgun (WGS) entry which is preliminary data.</text>
</comment>
<gene>
    <name evidence="1" type="ORF">IHE45_19G148800</name>
</gene>
<dbReference type="Proteomes" id="UP000827976">
    <property type="component" value="Chromosome 19"/>
</dbReference>
<dbReference type="EMBL" id="CM037029">
    <property type="protein sequence ID" value="KAH7654535.1"/>
    <property type="molecule type" value="Genomic_DNA"/>
</dbReference>
<name>A0ACB7U2Q5_DIOAL</name>
<evidence type="ECO:0000313" key="2">
    <source>
        <dbReference type="Proteomes" id="UP000827976"/>
    </source>
</evidence>
<reference evidence="2" key="1">
    <citation type="journal article" date="2022" name="Nat. Commun.">
        <title>Chromosome evolution and the genetic basis of agronomically important traits in greater yam.</title>
        <authorList>
            <person name="Bredeson J.V."/>
            <person name="Lyons J.B."/>
            <person name="Oniyinde I.O."/>
            <person name="Okereke N.R."/>
            <person name="Kolade O."/>
            <person name="Nnabue I."/>
            <person name="Nwadili C.O."/>
            <person name="Hribova E."/>
            <person name="Parker M."/>
            <person name="Nwogha J."/>
            <person name="Shu S."/>
            <person name="Carlson J."/>
            <person name="Kariba R."/>
            <person name="Muthemba S."/>
            <person name="Knop K."/>
            <person name="Barton G.J."/>
            <person name="Sherwood A.V."/>
            <person name="Lopez-Montes A."/>
            <person name="Asiedu R."/>
            <person name="Jamnadass R."/>
            <person name="Muchugi A."/>
            <person name="Goodstein D."/>
            <person name="Egesi C.N."/>
            <person name="Featherston J."/>
            <person name="Asfaw A."/>
            <person name="Simpson G.G."/>
            <person name="Dolezel J."/>
            <person name="Hendre P.S."/>
            <person name="Van Deynze A."/>
            <person name="Kumar P.L."/>
            <person name="Obidiegwu J.E."/>
            <person name="Bhattacharjee R."/>
            <person name="Rokhsar D.S."/>
        </authorList>
    </citation>
    <scope>NUCLEOTIDE SEQUENCE [LARGE SCALE GENOMIC DNA]</scope>
    <source>
        <strain evidence="2">cv. TDa95/00328</strain>
    </source>
</reference>
<protein>
    <submittedName>
        <fullName evidence="1">Scorpion toxin-like protein</fullName>
    </submittedName>
</protein>